<dbReference type="InterPro" id="IPR027275">
    <property type="entry name" value="PRC-brl_dom"/>
</dbReference>
<gene>
    <name evidence="2" type="ORF">I6J18_20040</name>
</gene>
<evidence type="ECO:0000313" key="2">
    <source>
        <dbReference type="EMBL" id="QQS99848.1"/>
    </source>
</evidence>
<dbReference type="InterPro" id="IPR011033">
    <property type="entry name" value="PRC_barrel-like_sf"/>
</dbReference>
<keyword evidence="3" id="KW-1185">Reference proteome</keyword>
<dbReference type="Pfam" id="PF05239">
    <property type="entry name" value="PRC"/>
    <property type="match status" value="1"/>
</dbReference>
<name>A0A974NLC3_PERPY</name>
<organism evidence="2 3">
    <name type="scientific">Peribacillus psychrosaccharolyticus</name>
    <name type="common">Bacillus psychrosaccharolyticus</name>
    <dbReference type="NCBI Taxonomy" id="1407"/>
    <lineage>
        <taxon>Bacteria</taxon>
        <taxon>Bacillati</taxon>
        <taxon>Bacillota</taxon>
        <taxon>Bacilli</taxon>
        <taxon>Bacillales</taxon>
        <taxon>Bacillaceae</taxon>
        <taxon>Peribacillus</taxon>
    </lineage>
</organism>
<dbReference type="SUPFAM" id="SSF50346">
    <property type="entry name" value="PRC-barrel domain"/>
    <property type="match status" value="2"/>
</dbReference>
<proteinExistence type="predicted"/>
<dbReference type="EMBL" id="CP068053">
    <property type="protein sequence ID" value="QQS99848.1"/>
    <property type="molecule type" value="Genomic_DNA"/>
</dbReference>
<evidence type="ECO:0000313" key="3">
    <source>
        <dbReference type="Proteomes" id="UP000595254"/>
    </source>
</evidence>
<sequence length="156" mass="17223">MTLRTFSQLIGMPVYCHPGKNIGIISDFCFADDGHISGMIVHQRAFLKKSFFISLQKVMAFGSEGIIVSDGNCEQKPPKHSVRFVHDSVFGKMVLSDTGDALGLLHDVCFLEKMGTIIAYETTDGFFSELTEGKRLVRSEQPPSLGEDAIIVSVYE</sequence>
<dbReference type="KEGG" id="ppsr:I6J18_20040"/>
<accession>A0A974NLC3</accession>
<evidence type="ECO:0000259" key="1">
    <source>
        <dbReference type="Pfam" id="PF05239"/>
    </source>
</evidence>
<reference evidence="2 3" key="1">
    <citation type="submission" date="2021-01" db="EMBL/GenBank/DDBJ databases">
        <title>FDA dAtabase for Regulatory Grade micrObial Sequences (FDA-ARGOS): Supporting development and validation of Infectious Disease Dx tests.</title>
        <authorList>
            <person name="Nelson B."/>
            <person name="Plummer A."/>
            <person name="Tallon L."/>
            <person name="Sadzewicz L."/>
            <person name="Zhao X."/>
            <person name="Boylan J."/>
            <person name="Ott S."/>
            <person name="Bowen H."/>
            <person name="Vavikolanu K."/>
            <person name="Mehta A."/>
            <person name="Aluvathingal J."/>
            <person name="Nadendla S."/>
            <person name="Myers T."/>
            <person name="Yan Y."/>
            <person name="Sichtig H."/>
        </authorList>
    </citation>
    <scope>NUCLEOTIDE SEQUENCE [LARGE SCALE GENOMIC DNA]</scope>
    <source>
        <strain evidence="2 3">FDAARGOS_1161</strain>
    </source>
</reference>
<dbReference type="Gene3D" id="2.30.30.240">
    <property type="entry name" value="PRC-barrel domain"/>
    <property type="match status" value="1"/>
</dbReference>
<dbReference type="AlphaFoldDB" id="A0A974NLC3"/>
<dbReference type="Proteomes" id="UP000595254">
    <property type="component" value="Chromosome"/>
</dbReference>
<protein>
    <submittedName>
        <fullName evidence="2">PRC-barrel domain-containing protein</fullName>
    </submittedName>
</protein>
<dbReference type="RefSeq" id="WP_051387723.1">
    <property type="nucleotide sequence ID" value="NZ_CP068053.1"/>
</dbReference>
<feature type="domain" description="PRC-barrel" evidence="1">
    <location>
        <begin position="3"/>
        <end position="61"/>
    </location>
</feature>